<reference evidence="3" key="1">
    <citation type="submission" date="2013-06" db="EMBL/GenBank/DDBJ databases">
        <title>Complete Genome Sequence of Hyperthermophilic Palaeococcus pacificus DY20341T, Isolated from a Deep-Sea Hydrothermal Sediments.</title>
        <authorList>
            <person name="Zeng X."/>
            <person name="Shao Z."/>
        </authorList>
    </citation>
    <scope>NUCLEOTIDE SEQUENCE [LARGE SCALE GENOMIC DNA]</scope>
    <source>
        <strain evidence="3">DY20341</strain>
    </source>
</reference>
<dbReference type="STRING" id="1343739.PAP_09465"/>
<dbReference type="GO" id="GO:0070819">
    <property type="term" value="F:menaquinone-dependent protoporphyrinogen oxidase activity"/>
    <property type="evidence" value="ECO:0007669"/>
    <property type="project" value="TreeGrafter"/>
</dbReference>
<organism evidence="2 3">
    <name type="scientific">Palaeococcus pacificus DY20341</name>
    <dbReference type="NCBI Taxonomy" id="1343739"/>
    <lineage>
        <taxon>Archaea</taxon>
        <taxon>Methanobacteriati</taxon>
        <taxon>Methanobacteriota</taxon>
        <taxon>Thermococci</taxon>
        <taxon>Thermococcales</taxon>
        <taxon>Thermococcaceae</taxon>
        <taxon>Palaeococcus</taxon>
    </lineage>
</organism>
<keyword evidence="3" id="KW-1185">Reference proteome</keyword>
<evidence type="ECO:0000313" key="2">
    <source>
        <dbReference type="EMBL" id="AIF70269.1"/>
    </source>
</evidence>
<feature type="domain" description="Flavodoxin-like" evidence="1">
    <location>
        <begin position="5"/>
        <end position="145"/>
    </location>
</feature>
<dbReference type="SUPFAM" id="SSF52218">
    <property type="entry name" value="Flavoproteins"/>
    <property type="match status" value="1"/>
</dbReference>
<dbReference type="GeneID" id="24842990"/>
<dbReference type="PANTHER" id="PTHR38030:SF2">
    <property type="entry name" value="PROTOPORPHYRINOGEN IX DEHYDROGENASE [QUINONE]"/>
    <property type="match status" value="1"/>
</dbReference>
<dbReference type="GO" id="GO:0006783">
    <property type="term" value="P:heme biosynthetic process"/>
    <property type="evidence" value="ECO:0007669"/>
    <property type="project" value="TreeGrafter"/>
</dbReference>
<dbReference type="HOGENOM" id="CLU_094839_1_0_2"/>
<dbReference type="KEGG" id="ppac:PAP_09465"/>
<dbReference type="InterPro" id="IPR052200">
    <property type="entry name" value="Protoporphyrinogen_IX_DH"/>
</dbReference>
<evidence type="ECO:0000313" key="3">
    <source>
        <dbReference type="Proteomes" id="UP000027981"/>
    </source>
</evidence>
<dbReference type="PANTHER" id="PTHR38030">
    <property type="entry name" value="PROTOPORPHYRINOGEN IX DEHYDROGENASE [MENAQUINONE]"/>
    <property type="match status" value="1"/>
</dbReference>
<dbReference type="InterPro" id="IPR026816">
    <property type="entry name" value="Flavodoxin_dom"/>
</dbReference>
<dbReference type="PROSITE" id="PS50902">
    <property type="entry name" value="FLAVODOXIN_LIKE"/>
    <property type="match status" value="1"/>
</dbReference>
<sequence>MSNRICIVYDTKRGSTEMIVKWMEEAIKGKAEVKVMRVSEVDSLRGCNLVVIGSPIYYERPLKSVLKFLEEHRDELRDKKVAVFVVCLAELFGHFTKGYIEKYYLGPILKKVPAKVVKAGIMRGWLAKPDFNQKENIQKWINDVLSASFYSNGVGC</sequence>
<dbReference type="GO" id="GO:0010181">
    <property type="term" value="F:FMN binding"/>
    <property type="evidence" value="ECO:0007669"/>
    <property type="project" value="InterPro"/>
</dbReference>
<dbReference type="InterPro" id="IPR008254">
    <property type="entry name" value="Flavodoxin/NO_synth"/>
</dbReference>
<accession>A0A075LVA7</accession>
<reference evidence="2 3" key="2">
    <citation type="journal article" date="2015" name="Genome Announc.">
        <title>Complete Genome Sequence of Hyperthermophilic Piezophilic Archaeon Palaeococcus pacificus DY20341T, Isolated from Deep-Sea Hydrothermal Sediments.</title>
        <authorList>
            <person name="Zeng X."/>
            <person name="Jebbar M."/>
            <person name="Shao Z."/>
        </authorList>
    </citation>
    <scope>NUCLEOTIDE SEQUENCE [LARGE SCALE GENOMIC DNA]</scope>
    <source>
        <strain evidence="2 3">DY20341</strain>
    </source>
</reference>
<evidence type="ECO:0000259" key="1">
    <source>
        <dbReference type="PROSITE" id="PS50902"/>
    </source>
</evidence>
<dbReference type="Proteomes" id="UP000027981">
    <property type="component" value="Chromosome"/>
</dbReference>
<dbReference type="AlphaFoldDB" id="A0A075LVA7"/>
<dbReference type="eggNOG" id="arCOG00524">
    <property type="taxonomic scope" value="Archaea"/>
</dbReference>
<dbReference type="Pfam" id="PF12724">
    <property type="entry name" value="Flavodoxin_5"/>
    <property type="match status" value="1"/>
</dbReference>
<name>A0A075LVA7_9EURY</name>
<dbReference type="InterPro" id="IPR029039">
    <property type="entry name" value="Flavoprotein-like_sf"/>
</dbReference>
<dbReference type="EMBL" id="CP006019">
    <property type="protein sequence ID" value="AIF70269.1"/>
    <property type="molecule type" value="Genomic_DNA"/>
</dbReference>
<dbReference type="Gene3D" id="3.40.50.360">
    <property type="match status" value="1"/>
</dbReference>
<dbReference type="RefSeq" id="WP_048165739.1">
    <property type="nucleotide sequence ID" value="NZ_CP006019.1"/>
</dbReference>
<protein>
    <recommendedName>
        <fullName evidence="1">Flavodoxin-like domain-containing protein</fullName>
    </recommendedName>
</protein>
<proteinExistence type="predicted"/>
<dbReference type="OrthoDB" id="103611at2157"/>
<gene>
    <name evidence="2" type="ORF">PAP_09465</name>
</gene>